<reference evidence="3 4" key="1">
    <citation type="journal article" date="2012" name="PLoS Pathog.">
        <title>Diverse lifestyles and strategies of plant pathogenesis encoded in the genomes of eighteen Dothideomycetes fungi.</title>
        <authorList>
            <person name="Ohm R.A."/>
            <person name="Feau N."/>
            <person name="Henrissat B."/>
            <person name="Schoch C.L."/>
            <person name="Horwitz B.A."/>
            <person name="Barry K.W."/>
            <person name="Condon B.J."/>
            <person name="Copeland A.C."/>
            <person name="Dhillon B."/>
            <person name="Glaser F."/>
            <person name="Hesse C.N."/>
            <person name="Kosti I."/>
            <person name="LaButti K."/>
            <person name="Lindquist E.A."/>
            <person name="Lucas S."/>
            <person name="Salamov A.A."/>
            <person name="Bradshaw R.E."/>
            <person name="Ciuffetti L."/>
            <person name="Hamelin R.C."/>
            <person name="Kema G.H.J."/>
            <person name="Lawrence C."/>
            <person name="Scott J.A."/>
            <person name="Spatafora J.W."/>
            <person name="Turgeon B.G."/>
            <person name="de Wit P.J.G.M."/>
            <person name="Zhong S."/>
            <person name="Goodwin S.B."/>
            <person name="Grigoriev I.V."/>
        </authorList>
    </citation>
    <scope>NUCLEOTIDE SEQUENCE [LARGE SCALE GENOMIC DNA]</scope>
    <source>
        <strain evidence="3 4">UAMH 10762</strain>
    </source>
</reference>
<dbReference type="OrthoDB" id="433474at2759"/>
<keyword evidence="4" id="KW-1185">Reference proteome</keyword>
<dbReference type="eggNOG" id="ENOG502S68P">
    <property type="taxonomic scope" value="Eukaryota"/>
</dbReference>
<evidence type="ECO:0000313" key="4">
    <source>
        <dbReference type="Proteomes" id="UP000011761"/>
    </source>
</evidence>
<dbReference type="RefSeq" id="XP_007676477.1">
    <property type="nucleotide sequence ID" value="XM_007678287.1"/>
</dbReference>
<dbReference type="InterPro" id="IPR049492">
    <property type="entry name" value="BD-FAE-like_dom"/>
</dbReference>
<dbReference type="OMA" id="LCHANIA"/>
<organism evidence="3 4">
    <name type="scientific">Baudoinia panamericana (strain UAMH 10762)</name>
    <name type="common">Angels' share fungus</name>
    <name type="synonym">Baudoinia compniacensis (strain UAMH 10762)</name>
    <dbReference type="NCBI Taxonomy" id="717646"/>
    <lineage>
        <taxon>Eukaryota</taxon>
        <taxon>Fungi</taxon>
        <taxon>Dikarya</taxon>
        <taxon>Ascomycota</taxon>
        <taxon>Pezizomycotina</taxon>
        <taxon>Dothideomycetes</taxon>
        <taxon>Dothideomycetidae</taxon>
        <taxon>Mycosphaerellales</taxon>
        <taxon>Teratosphaeriaceae</taxon>
        <taxon>Baudoinia</taxon>
    </lineage>
</organism>
<dbReference type="Pfam" id="PF20434">
    <property type="entry name" value="BD-FAE"/>
    <property type="match status" value="1"/>
</dbReference>
<dbReference type="Proteomes" id="UP000011761">
    <property type="component" value="Unassembled WGS sequence"/>
</dbReference>
<dbReference type="GO" id="GO:0016787">
    <property type="term" value="F:hydrolase activity"/>
    <property type="evidence" value="ECO:0007669"/>
    <property type="project" value="UniProtKB-KW"/>
</dbReference>
<accession>M2LPP5</accession>
<dbReference type="EMBL" id="KB445555">
    <property type="protein sequence ID" value="EMC96377.1"/>
    <property type="molecule type" value="Genomic_DNA"/>
</dbReference>
<dbReference type="InterPro" id="IPR029058">
    <property type="entry name" value="AB_hydrolase_fold"/>
</dbReference>
<dbReference type="KEGG" id="bcom:BAUCODRAFT_472781"/>
<protein>
    <recommendedName>
        <fullName evidence="2">BD-FAE-like domain-containing protein</fullName>
    </recommendedName>
</protein>
<proteinExistence type="predicted"/>
<sequence>MDHLPELGTAIQNVVIPTFKLYDPLLQKNAGHIKATPKSTHQYGQHERQVLDVYSPSKPSIIDGRRPVLMFEYGGGLVNGSRTLSMFGNELVYANVGAFFASKFGYTVVIIDYRLMSHGAKFPSGGQDVALAAEWIVKNKDQVSDSCPIDLFLMGNSAGGIHLSTFLLHSDFSKTRHQVLTGSDVRLRGAILLAVPFDFETATSDRTETLEMYFGDYQANSPLGLLKAAKQSAPFDFVKAGVRLLVLDADLDPEDEILKPRDRFVKEWLGLTDSAGRGALAVDWILGHNHISPVAALSTGIDKEEAWGCQVAAFCDGIRKFAPR</sequence>
<dbReference type="SUPFAM" id="SSF53474">
    <property type="entry name" value="alpha/beta-Hydrolases"/>
    <property type="match status" value="1"/>
</dbReference>
<dbReference type="Gene3D" id="3.40.50.1820">
    <property type="entry name" value="alpha/beta hydrolase"/>
    <property type="match status" value="1"/>
</dbReference>
<dbReference type="AlphaFoldDB" id="M2LPP5"/>
<dbReference type="HOGENOM" id="CLU_012494_8_1_1"/>
<dbReference type="PANTHER" id="PTHR48081">
    <property type="entry name" value="AB HYDROLASE SUPERFAMILY PROTEIN C4A8.06C"/>
    <property type="match status" value="1"/>
</dbReference>
<dbReference type="PANTHER" id="PTHR48081:SF33">
    <property type="entry name" value="KYNURENINE FORMAMIDASE"/>
    <property type="match status" value="1"/>
</dbReference>
<evidence type="ECO:0000256" key="1">
    <source>
        <dbReference type="ARBA" id="ARBA00022801"/>
    </source>
</evidence>
<evidence type="ECO:0000313" key="3">
    <source>
        <dbReference type="EMBL" id="EMC96377.1"/>
    </source>
</evidence>
<feature type="domain" description="BD-FAE-like" evidence="2">
    <location>
        <begin position="51"/>
        <end position="239"/>
    </location>
</feature>
<name>M2LPP5_BAUPA</name>
<keyword evidence="1" id="KW-0378">Hydrolase</keyword>
<gene>
    <name evidence="3" type="ORF">BAUCODRAFT_472781</name>
</gene>
<evidence type="ECO:0000259" key="2">
    <source>
        <dbReference type="Pfam" id="PF20434"/>
    </source>
</evidence>
<dbReference type="InterPro" id="IPR050300">
    <property type="entry name" value="GDXG_lipolytic_enzyme"/>
</dbReference>
<dbReference type="GeneID" id="19114682"/>